<accession>A0A834J992</accession>
<name>A0A834J992_VESGE</name>
<sequence>MTRTRTSGKVGTLNVVGDLAPLRQEQSSGSGVEDEGEGRGGRGGGGGGRRGGGGGGKDSTTCNGLADRVVHGFDDMDRNAGDDRRKGPAGEHHLQQQQQQQYQLAGGDAEHFSDAYDSRQYALYYVFAIATGWKRVKAGSNPLSILTPDL</sequence>
<reference evidence="2" key="1">
    <citation type="journal article" date="2020" name="G3 (Bethesda)">
        <title>High-Quality Assemblies for Three Invasive Social Wasps from the &lt;i&gt;Vespula&lt;/i&gt; Genus.</title>
        <authorList>
            <person name="Harrop T.W.R."/>
            <person name="Guhlin J."/>
            <person name="McLaughlin G.M."/>
            <person name="Permina E."/>
            <person name="Stockwell P."/>
            <person name="Gilligan J."/>
            <person name="Le Lec M.F."/>
            <person name="Gruber M.A.M."/>
            <person name="Quinn O."/>
            <person name="Lovegrove M."/>
            <person name="Duncan E.J."/>
            <person name="Remnant E.J."/>
            <person name="Van Eeckhoven J."/>
            <person name="Graham B."/>
            <person name="Knapp R.A."/>
            <person name="Langford K.W."/>
            <person name="Kronenberg Z."/>
            <person name="Press M.O."/>
            <person name="Eacker S.M."/>
            <person name="Wilson-Rankin E.E."/>
            <person name="Purcell J."/>
            <person name="Lester P.J."/>
            <person name="Dearden P.K."/>
        </authorList>
    </citation>
    <scope>NUCLEOTIDE SEQUENCE</scope>
    <source>
        <strain evidence="2">Linc-1</strain>
    </source>
</reference>
<protein>
    <submittedName>
        <fullName evidence="2">Uncharacterized protein</fullName>
    </submittedName>
</protein>
<comment type="caution">
    <text evidence="2">The sequence shown here is derived from an EMBL/GenBank/DDBJ whole genome shotgun (WGS) entry which is preliminary data.</text>
</comment>
<keyword evidence="3" id="KW-1185">Reference proteome</keyword>
<dbReference type="EMBL" id="JACSDZ010000018">
    <property type="protein sequence ID" value="KAF7384038.1"/>
    <property type="molecule type" value="Genomic_DNA"/>
</dbReference>
<evidence type="ECO:0000313" key="3">
    <source>
        <dbReference type="Proteomes" id="UP000617340"/>
    </source>
</evidence>
<evidence type="ECO:0000256" key="1">
    <source>
        <dbReference type="SAM" id="MobiDB-lite"/>
    </source>
</evidence>
<gene>
    <name evidence="2" type="ORF">HZH68_014795</name>
</gene>
<feature type="compositionally biased region" description="Gly residues" evidence="1">
    <location>
        <begin position="41"/>
        <end position="57"/>
    </location>
</feature>
<organism evidence="2 3">
    <name type="scientific">Vespula germanica</name>
    <name type="common">German yellow jacket</name>
    <name type="synonym">Paravespula germanica</name>
    <dbReference type="NCBI Taxonomy" id="30212"/>
    <lineage>
        <taxon>Eukaryota</taxon>
        <taxon>Metazoa</taxon>
        <taxon>Ecdysozoa</taxon>
        <taxon>Arthropoda</taxon>
        <taxon>Hexapoda</taxon>
        <taxon>Insecta</taxon>
        <taxon>Pterygota</taxon>
        <taxon>Neoptera</taxon>
        <taxon>Endopterygota</taxon>
        <taxon>Hymenoptera</taxon>
        <taxon>Apocrita</taxon>
        <taxon>Aculeata</taxon>
        <taxon>Vespoidea</taxon>
        <taxon>Vespidae</taxon>
        <taxon>Vespinae</taxon>
        <taxon>Vespula</taxon>
    </lineage>
</organism>
<proteinExistence type="predicted"/>
<dbReference type="Proteomes" id="UP000617340">
    <property type="component" value="Unassembled WGS sequence"/>
</dbReference>
<evidence type="ECO:0000313" key="2">
    <source>
        <dbReference type="EMBL" id="KAF7384038.1"/>
    </source>
</evidence>
<dbReference type="AlphaFoldDB" id="A0A834J992"/>
<feature type="region of interest" description="Disordered" evidence="1">
    <location>
        <begin position="1"/>
        <end position="108"/>
    </location>
</feature>
<feature type="compositionally biased region" description="Basic and acidic residues" evidence="1">
    <location>
        <begin position="68"/>
        <end position="94"/>
    </location>
</feature>